<sequence>MIKIRQLTELDMEQAIELRILCWTEELAGKAENTLSVSEELDLWVDWMNTAKENQDIRLLIGAFENNKMLGIAFSSFAETFDIPEKGIEFNGLWVYPDQRNRGISLMMMIYTFDFYMAKGMEKMVVYNHHYSPSNQFYRKFGAQVAKQEYQMGNRLLVDVFLADMLSMKMNMEQLLKKYV</sequence>
<dbReference type="GO" id="GO:0016747">
    <property type="term" value="F:acyltransferase activity, transferring groups other than amino-acyl groups"/>
    <property type="evidence" value="ECO:0007669"/>
    <property type="project" value="InterPro"/>
</dbReference>
<dbReference type="Proteomes" id="UP000198619">
    <property type="component" value="Unassembled WGS sequence"/>
</dbReference>
<dbReference type="OrthoDB" id="1928855at2"/>
<dbReference type="EMBL" id="FOKI01000009">
    <property type="protein sequence ID" value="SFB04112.1"/>
    <property type="molecule type" value="Genomic_DNA"/>
</dbReference>
<dbReference type="Gene3D" id="3.40.630.30">
    <property type="match status" value="1"/>
</dbReference>
<proteinExistence type="predicted"/>
<feature type="domain" description="N-acetyltransferase" evidence="1">
    <location>
        <begin position="2"/>
        <end position="173"/>
    </location>
</feature>
<dbReference type="STRING" id="84698.SAMN04488528_1009153"/>
<dbReference type="AlphaFoldDB" id="A0A1I0XSY0"/>
<dbReference type="PROSITE" id="PS51186">
    <property type="entry name" value="GNAT"/>
    <property type="match status" value="1"/>
</dbReference>
<reference evidence="2 3" key="1">
    <citation type="submission" date="2016-10" db="EMBL/GenBank/DDBJ databases">
        <authorList>
            <person name="de Groot N.N."/>
        </authorList>
    </citation>
    <scope>NUCLEOTIDE SEQUENCE [LARGE SCALE GENOMIC DNA]</scope>
    <source>
        <strain evidence="2 3">DSM 12271</strain>
    </source>
</reference>
<dbReference type="Pfam" id="PF13527">
    <property type="entry name" value="Acetyltransf_9"/>
    <property type="match status" value="1"/>
</dbReference>
<evidence type="ECO:0000259" key="1">
    <source>
        <dbReference type="PROSITE" id="PS51186"/>
    </source>
</evidence>
<protein>
    <submittedName>
        <fullName evidence="2">Acetyltransferase (GNAT) domain-containing protein</fullName>
    </submittedName>
</protein>
<dbReference type="InterPro" id="IPR000182">
    <property type="entry name" value="GNAT_dom"/>
</dbReference>
<evidence type="ECO:0000313" key="2">
    <source>
        <dbReference type="EMBL" id="SFB04112.1"/>
    </source>
</evidence>
<organism evidence="2 3">
    <name type="scientific">Clostridium frigidicarnis</name>
    <dbReference type="NCBI Taxonomy" id="84698"/>
    <lineage>
        <taxon>Bacteria</taxon>
        <taxon>Bacillati</taxon>
        <taxon>Bacillota</taxon>
        <taxon>Clostridia</taxon>
        <taxon>Eubacteriales</taxon>
        <taxon>Clostridiaceae</taxon>
        <taxon>Clostridium</taxon>
    </lineage>
</organism>
<dbReference type="SUPFAM" id="SSF55729">
    <property type="entry name" value="Acyl-CoA N-acyltransferases (Nat)"/>
    <property type="match status" value="1"/>
</dbReference>
<keyword evidence="2" id="KW-0808">Transferase</keyword>
<dbReference type="RefSeq" id="WP_090040362.1">
    <property type="nucleotide sequence ID" value="NZ_FOKI01000009.1"/>
</dbReference>
<evidence type="ECO:0000313" key="3">
    <source>
        <dbReference type="Proteomes" id="UP000198619"/>
    </source>
</evidence>
<keyword evidence="3" id="KW-1185">Reference proteome</keyword>
<dbReference type="InterPro" id="IPR016181">
    <property type="entry name" value="Acyl_CoA_acyltransferase"/>
</dbReference>
<name>A0A1I0XSY0_9CLOT</name>
<accession>A0A1I0XSY0</accession>
<gene>
    <name evidence="2" type="ORF">SAMN04488528_1009153</name>
</gene>